<reference evidence="1" key="1">
    <citation type="submission" date="2021-04" db="EMBL/GenBank/DDBJ databases">
        <title>Draft Genome Sequence of Pandoravirus japonicus, Isolated from the Sabaishi River of Niigata, Japan.</title>
        <authorList>
            <person name="Hosokawa N."/>
            <person name="Takahashi H."/>
            <person name="Aoki K."/>
            <person name="Takemura M."/>
        </authorList>
    </citation>
    <scope>NUCLEOTIDE SEQUENCE</scope>
</reference>
<dbReference type="Proteomes" id="UP001253637">
    <property type="component" value="Segment"/>
</dbReference>
<sequence>MPFACFFGPSSLLFCLLSRPKQRGRVVVAQAVVFVLCRRRRPSRPDGGTQGAAAPCRTPSLLRDCVTLRDRRRPCPFDERPSPLFFPQIKKSFFFHFSLLFAKSSRKKSK</sequence>
<name>A0A811BRT8_9VIRU</name>
<evidence type="ECO:0000313" key="2">
    <source>
        <dbReference type="Proteomes" id="UP001253637"/>
    </source>
</evidence>
<evidence type="ECO:0000313" key="1">
    <source>
        <dbReference type="EMBL" id="BCU03542.1"/>
    </source>
</evidence>
<proteinExistence type="predicted"/>
<dbReference type="EMBL" id="LC625835">
    <property type="protein sequence ID" value="BCU03542.1"/>
    <property type="molecule type" value="Genomic_DNA"/>
</dbReference>
<organism evidence="1 2">
    <name type="scientific">Pandoravirus japonicus</name>
    <dbReference type="NCBI Taxonomy" id="2823154"/>
    <lineage>
        <taxon>Viruses</taxon>
        <taxon>Pandoravirus</taxon>
    </lineage>
</organism>
<accession>A0A811BRT8</accession>
<protein>
    <submittedName>
        <fullName evidence="1">Uncharacterized protein</fullName>
    </submittedName>
</protein>